<evidence type="ECO:0000256" key="1">
    <source>
        <dbReference type="SAM" id="MobiDB-lite"/>
    </source>
</evidence>
<name>A0A4Z2IYJ8_9TELE</name>
<sequence length="250" mass="27316">MACSRTLLRGRGLMSGDSSLNTLLFRGKGGMRRGDDHETPRVPRGLLLTKAKDSLLSAATYPPQQSAGSECHGVLQLILSANPLWEPGVVRVFFSQRSRPRYRPPATRLAVACGVNRRNQSGKRNNAKENNIQEFIRRVRTGSCDYQAAVIEAIGESALQEVNKNGTMLRLGFPLGGCTATTPPSDTVDVMDEVLECDEKMDTSPVSSSHEGSPVRRRLPSGSPEPPDDPSLERFHGLRSVMDSWVGEEV</sequence>
<dbReference type="AlphaFoldDB" id="A0A4Z2IYJ8"/>
<keyword evidence="3" id="KW-1185">Reference proteome</keyword>
<accession>A0A4Z2IYJ8</accession>
<evidence type="ECO:0000313" key="2">
    <source>
        <dbReference type="EMBL" id="TNN82614.1"/>
    </source>
</evidence>
<reference evidence="2 3" key="1">
    <citation type="submission" date="2019-03" db="EMBL/GenBank/DDBJ databases">
        <title>First draft genome of Liparis tanakae, snailfish: a comprehensive survey of snailfish specific genes.</title>
        <authorList>
            <person name="Kim W."/>
            <person name="Song I."/>
            <person name="Jeong J.-H."/>
            <person name="Kim D."/>
            <person name="Kim S."/>
            <person name="Ryu S."/>
            <person name="Song J.Y."/>
            <person name="Lee S.K."/>
        </authorList>
    </citation>
    <scope>NUCLEOTIDE SEQUENCE [LARGE SCALE GENOMIC DNA]</scope>
    <source>
        <tissue evidence="2">Muscle</tissue>
    </source>
</reference>
<proteinExistence type="predicted"/>
<gene>
    <name evidence="2" type="ORF">EYF80_007132</name>
</gene>
<dbReference type="Proteomes" id="UP000314294">
    <property type="component" value="Unassembled WGS sequence"/>
</dbReference>
<evidence type="ECO:0000313" key="3">
    <source>
        <dbReference type="Proteomes" id="UP000314294"/>
    </source>
</evidence>
<dbReference type="EMBL" id="SRLO01000038">
    <property type="protein sequence ID" value="TNN82614.1"/>
    <property type="molecule type" value="Genomic_DNA"/>
</dbReference>
<organism evidence="2 3">
    <name type="scientific">Liparis tanakae</name>
    <name type="common">Tanaka's snailfish</name>
    <dbReference type="NCBI Taxonomy" id="230148"/>
    <lineage>
        <taxon>Eukaryota</taxon>
        <taxon>Metazoa</taxon>
        <taxon>Chordata</taxon>
        <taxon>Craniata</taxon>
        <taxon>Vertebrata</taxon>
        <taxon>Euteleostomi</taxon>
        <taxon>Actinopterygii</taxon>
        <taxon>Neopterygii</taxon>
        <taxon>Teleostei</taxon>
        <taxon>Neoteleostei</taxon>
        <taxon>Acanthomorphata</taxon>
        <taxon>Eupercaria</taxon>
        <taxon>Perciformes</taxon>
        <taxon>Cottioidei</taxon>
        <taxon>Cottales</taxon>
        <taxon>Liparidae</taxon>
        <taxon>Liparis</taxon>
    </lineage>
</organism>
<feature type="region of interest" description="Disordered" evidence="1">
    <location>
        <begin position="200"/>
        <end position="236"/>
    </location>
</feature>
<protein>
    <submittedName>
        <fullName evidence="2">Uncharacterized protein</fullName>
    </submittedName>
</protein>
<comment type="caution">
    <text evidence="2">The sequence shown here is derived from an EMBL/GenBank/DDBJ whole genome shotgun (WGS) entry which is preliminary data.</text>
</comment>